<dbReference type="GO" id="GO:0006790">
    <property type="term" value="P:sulfur compound metabolic process"/>
    <property type="evidence" value="ECO:0007669"/>
    <property type="project" value="TreeGrafter"/>
</dbReference>
<dbReference type="SUPFAM" id="SSF56524">
    <property type="entry name" value="Oxidoreductase molybdopterin-binding domain"/>
    <property type="match status" value="1"/>
</dbReference>
<organism evidence="16 18">
    <name type="scientific">Hortaea werneckii</name>
    <name type="common">Black yeast</name>
    <name type="synonym">Cladosporium werneckii</name>
    <dbReference type="NCBI Taxonomy" id="91943"/>
    <lineage>
        <taxon>Eukaryota</taxon>
        <taxon>Fungi</taxon>
        <taxon>Dikarya</taxon>
        <taxon>Ascomycota</taxon>
        <taxon>Pezizomycotina</taxon>
        <taxon>Dothideomycetes</taxon>
        <taxon>Dothideomycetidae</taxon>
        <taxon>Mycosphaerellales</taxon>
        <taxon>Teratosphaeriaceae</taxon>
        <taxon>Hortaea</taxon>
    </lineage>
</organism>
<dbReference type="GO" id="GO:0050464">
    <property type="term" value="F:nitrate reductase (NADPH) activity"/>
    <property type="evidence" value="ECO:0007669"/>
    <property type="project" value="UniProtKB-EC"/>
</dbReference>
<evidence type="ECO:0000256" key="10">
    <source>
        <dbReference type="ARBA" id="ARBA00022723"/>
    </source>
</evidence>
<protein>
    <recommendedName>
        <fullName evidence="7">Nitrate reductase [NADPH]</fullName>
        <ecNumber evidence="6">1.7.1.3</ecNumber>
        <ecNumber evidence="5">1.8.3.1</ecNumber>
    </recommendedName>
</protein>
<dbReference type="SUPFAM" id="SSF55856">
    <property type="entry name" value="Cytochrome b5-like heme/steroid binding domain"/>
    <property type="match status" value="1"/>
</dbReference>
<feature type="domain" description="Cytochrome b5 heme-binding" evidence="15">
    <location>
        <begin position="106"/>
        <end position="184"/>
    </location>
</feature>
<keyword evidence="10" id="KW-0479">Metal-binding</keyword>
<evidence type="ECO:0000313" key="18">
    <source>
        <dbReference type="Proteomes" id="UP000269539"/>
    </source>
</evidence>
<dbReference type="InterPro" id="IPR005066">
    <property type="entry name" value="MoCF_OxRdtse_dimer"/>
</dbReference>
<comment type="catalytic activity">
    <reaction evidence="14">
        <text>nitrite + NADP(+) + H2O = nitrate + NADPH + H(+)</text>
        <dbReference type="Rhea" id="RHEA:19061"/>
        <dbReference type="ChEBI" id="CHEBI:15377"/>
        <dbReference type="ChEBI" id="CHEBI:15378"/>
        <dbReference type="ChEBI" id="CHEBI:16301"/>
        <dbReference type="ChEBI" id="CHEBI:17632"/>
        <dbReference type="ChEBI" id="CHEBI:57783"/>
        <dbReference type="ChEBI" id="CHEBI:58349"/>
        <dbReference type="EC" id="1.7.1.3"/>
    </reaction>
</comment>
<gene>
    <name evidence="17" type="ORF">D0862_07394</name>
    <name evidence="16" type="ORF">D0864_05598</name>
</gene>
<dbReference type="GO" id="GO:0020037">
    <property type="term" value="F:heme binding"/>
    <property type="evidence" value="ECO:0007669"/>
    <property type="project" value="TreeGrafter"/>
</dbReference>
<dbReference type="SUPFAM" id="SSF81296">
    <property type="entry name" value="E set domains"/>
    <property type="match status" value="1"/>
</dbReference>
<dbReference type="Proteomes" id="UP000281468">
    <property type="component" value="Unassembled WGS sequence"/>
</dbReference>
<comment type="subcellular location">
    <subcellularLocation>
        <location evidence="3">Mitochondrion intermembrane space</location>
    </subcellularLocation>
</comment>
<comment type="cofactor">
    <cofactor evidence="2">
        <name>heme b</name>
        <dbReference type="ChEBI" id="CHEBI:60344"/>
    </cofactor>
</comment>
<dbReference type="GO" id="GO:0005758">
    <property type="term" value="C:mitochondrial intermembrane space"/>
    <property type="evidence" value="ECO:0007669"/>
    <property type="project" value="UniProtKB-SubCell"/>
</dbReference>
<dbReference type="InterPro" id="IPR001199">
    <property type="entry name" value="Cyt_B5-like_heme/steroid-bd"/>
</dbReference>
<dbReference type="GO" id="GO:0008482">
    <property type="term" value="F:sulfite oxidase activity"/>
    <property type="evidence" value="ECO:0007669"/>
    <property type="project" value="UniProtKB-EC"/>
</dbReference>
<evidence type="ECO:0000256" key="2">
    <source>
        <dbReference type="ARBA" id="ARBA00001970"/>
    </source>
</evidence>
<comment type="caution">
    <text evidence="16">The sequence shown here is derived from an EMBL/GenBank/DDBJ whole genome shotgun (WGS) entry which is preliminary data.</text>
</comment>
<sequence length="587" mass="65496">MATSSLQRGLCLLAKRAEAVSYLAGPRSQYVRPKAWTASCCAISGRRHTTLQQCRYSTNAHPSNDSQSSSKFTGIATVIAGSAFAFAGAVFATTNTSFAEQPSSDNKYIRLEEIHEHNRKANTYWVYRGDRVYDITDWIPNHPGGEVIMRAVGGSIEPYWNIFTIHQKQDVYDVLEQYFIGLIDPRDLVNGQAPADQIDDPFKSDPTRDEELIVHSARPFNAETPVSDLQTFITENARFYKRHHLWVPQLDEKTFKLTIELPDGEEKQYSVEDLRSKFQSHTITATMQCSGNRRSHMTESSSPTNGIQWGVGAISNAEWTGVKIMDVLQDAGLNIADLGGDVKHVQFVGAEAYGASVPIEKVADRFGDAMIVYAMNGKPLPRDHGYPLRALVPGTVAARSVKWINKIVLSEEESSSQWQRRDYKCFGPNEGGNVDWDSAVAIQETPVQSAITSVQKVTANRLNDSRLATVYGLEEESVVLRGYAFSGGGRRIVRVDVSPDNGKTWQQARIEGDHEQKGCRAWSWRHWDVAIPTRLLSGNVCIKATDDGYNTQPETFAAYYNFRGNLANGWHRMPVKEVLSAAVVHKR</sequence>
<dbReference type="Pfam" id="PF00174">
    <property type="entry name" value="Oxidored_molyb"/>
    <property type="match status" value="1"/>
</dbReference>
<dbReference type="PANTHER" id="PTHR19372">
    <property type="entry name" value="SULFITE REDUCTASE"/>
    <property type="match status" value="1"/>
</dbReference>
<comment type="pathway">
    <text evidence="4">Energy metabolism; sulfur metabolism.</text>
</comment>
<evidence type="ECO:0000256" key="1">
    <source>
        <dbReference type="ARBA" id="ARBA00001924"/>
    </source>
</evidence>
<dbReference type="PROSITE" id="PS50255">
    <property type="entry name" value="CYTOCHROME_B5_2"/>
    <property type="match status" value="1"/>
</dbReference>
<keyword evidence="12" id="KW-0408">Iron</keyword>
<dbReference type="EMBL" id="QWIQ01000229">
    <property type="protein sequence ID" value="RMY98888.1"/>
    <property type="molecule type" value="Genomic_DNA"/>
</dbReference>
<dbReference type="InterPro" id="IPR036400">
    <property type="entry name" value="Cyt_B5-like_heme/steroid_sf"/>
</dbReference>
<evidence type="ECO:0000256" key="11">
    <source>
        <dbReference type="ARBA" id="ARBA00023002"/>
    </source>
</evidence>
<dbReference type="InterPro" id="IPR008335">
    <property type="entry name" value="Mopterin_OxRdtase_euk"/>
</dbReference>
<name>A0A3M7FYP1_HORWE</name>
<evidence type="ECO:0000256" key="5">
    <source>
        <dbReference type="ARBA" id="ARBA00012505"/>
    </source>
</evidence>
<proteinExistence type="predicted"/>
<evidence type="ECO:0000256" key="12">
    <source>
        <dbReference type="ARBA" id="ARBA00023004"/>
    </source>
</evidence>
<comment type="cofactor">
    <cofactor evidence="1">
        <name>Mo-molybdopterin</name>
        <dbReference type="ChEBI" id="CHEBI:71302"/>
    </cofactor>
</comment>
<dbReference type="Proteomes" id="UP000269539">
    <property type="component" value="Unassembled WGS sequence"/>
</dbReference>
<evidence type="ECO:0000259" key="15">
    <source>
        <dbReference type="PROSITE" id="PS50255"/>
    </source>
</evidence>
<dbReference type="InterPro" id="IPR014756">
    <property type="entry name" value="Ig_E-set"/>
</dbReference>
<dbReference type="AlphaFoldDB" id="A0A3M7FYP1"/>
<dbReference type="SMART" id="SM01117">
    <property type="entry name" value="Cyt-b5"/>
    <property type="match status" value="1"/>
</dbReference>
<dbReference type="InterPro" id="IPR036374">
    <property type="entry name" value="OxRdtase_Mopterin-bd_sf"/>
</dbReference>
<dbReference type="EC" id="1.7.1.3" evidence="6"/>
<evidence type="ECO:0000313" key="17">
    <source>
        <dbReference type="EMBL" id="RMY98888.1"/>
    </source>
</evidence>
<keyword evidence="11" id="KW-0560">Oxidoreductase</keyword>
<dbReference type="FunFam" id="3.90.420.10:FF:000002">
    <property type="entry name" value="sulfite oxidase, mitochondrial"/>
    <property type="match status" value="1"/>
</dbReference>
<keyword evidence="13" id="KW-0496">Mitochondrion</keyword>
<evidence type="ECO:0000256" key="8">
    <source>
        <dbReference type="ARBA" id="ARBA00022505"/>
    </source>
</evidence>
<evidence type="ECO:0000313" key="19">
    <source>
        <dbReference type="Proteomes" id="UP000281468"/>
    </source>
</evidence>
<dbReference type="Gene3D" id="2.60.40.650">
    <property type="match status" value="1"/>
</dbReference>
<evidence type="ECO:0000256" key="14">
    <source>
        <dbReference type="ARBA" id="ARBA00049155"/>
    </source>
</evidence>
<evidence type="ECO:0000256" key="6">
    <source>
        <dbReference type="ARBA" id="ARBA00012673"/>
    </source>
</evidence>
<dbReference type="PANTHER" id="PTHR19372:SF7">
    <property type="entry name" value="SULFITE OXIDASE, MITOCHONDRIAL"/>
    <property type="match status" value="1"/>
</dbReference>
<dbReference type="GO" id="GO:0030151">
    <property type="term" value="F:molybdenum ion binding"/>
    <property type="evidence" value="ECO:0007669"/>
    <property type="project" value="InterPro"/>
</dbReference>
<evidence type="ECO:0000256" key="9">
    <source>
        <dbReference type="ARBA" id="ARBA00022617"/>
    </source>
</evidence>
<dbReference type="EMBL" id="QWIO01000525">
    <property type="protein sequence ID" value="RMY93998.1"/>
    <property type="molecule type" value="Genomic_DNA"/>
</dbReference>
<dbReference type="Gene3D" id="3.10.120.10">
    <property type="entry name" value="Cytochrome b5-like heme/steroid binding domain"/>
    <property type="match status" value="1"/>
</dbReference>
<dbReference type="InterPro" id="IPR000572">
    <property type="entry name" value="OxRdtase_Mopterin-bd_dom"/>
</dbReference>
<dbReference type="EC" id="1.8.3.1" evidence="5"/>
<evidence type="ECO:0000313" key="16">
    <source>
        <dbReference type="EMBL" id="RMY93998.1"/>
    </source>
</evidence>
<dbReference type="FunFam" id="3.10.120.10:FF:000007">
    <property type="entry name" value="Sulfite oxidase, mitochondrial"/>
    <property type="match status" value="1"/>
</dbReference>
<keyword evidence="9" id="KW-0349">Heme</keyword>
<dbReference type="Pfam" id="PF00173">
    <property type="entry name" value="Cyt-b5"/>
    <property type="match status" value="1"/>
</dbReference>
<evidence type="ECO:0000256" key="4">
    <source>
        <dbReference type="ARBA" id="ARBA00004971"/>
    </source>
</evidence>
<dbReference type="Pfam" id="PF03404">
    <property type="entry name" value="Mo-co_dimer"/>
    <property type="match status" value="1"/>
</dbReference>
<dbReference type="GO" id="GO:0043546">
    <property type="term" value="F:molybdopterin cofactor binding"/>
    <property type="evidence" value="ECO:0007669"/>
    <property type="project" value="TreeGrafter"/>
</dbReference>
<dbReference type="VEuPathDB" id="FungiDB:BTJ68_14492"/>
<keyword evidence="8" id="KW-0500">Molybdenum</keyword>
<evidence type="ECO:0000256" key="3">
    <source>
        <dbReference type="ARBA" id="ARBA00004569"/>
    </source>
</evidence>
<accession>A0A3M7FYP1</accession>
<reference evidence="18 19" key="1">
    <citation type="journal article" date="2018" name="BMC Genomics">
        <title>Genomic evidence for intraspecific hybridization in a clonal and extremely halotolerant yeast.</title>
        <authorList>
            <person name="Gostincar C."/>
            <person name="Stajich J.E."/>
            <person name="Zupancic J."/>
            <person name="Zalar P."/>
            <person name="Gunde-Cimerman N."/>
        </authorList>
    </citation>
    <scope>NUCLEOTIDE SEQUENCE [LARGE SCALE GENOMIC DNA]</scope>
    <source>
        <strain evidence="16 18">EXF-10513</strain>
        <strain evidence="17 19">EXF-171</strain>
    </source>
</reference>
<dbReference type="Gene3D" id="3.90.420.10">
    <property type="entry name" value="Oxidoreductase, molybdopterin-binding domain"/>
    <property type="match status" value="1"/>
</dbReference>
<evidence type="ECO:0000256" key="13">
    <source>
        <dbReference type="ARBA" id="ARBA00023128"/>
    </source>
</evidence>
<dbReference type="PRINTS" id="PR00407">
    <property type="entry name" value="EUMOPTERIN"/>
</dbReference>
<evidence type="ECO:0000256" key="7">
    <source>
        <dbReference type="ARBA" id="ARBA00015499"/>
    </source>
</evidence>